<keyword evidence="2" id="KW-1185">Reference proteome</keyword>
<sequence length="259" mass="29748">MEKPPTTRKIPVRFSAGEDILMLKEVLLNNPFASSEGWMLIADRMRALRPKAFTVRNVKERVELMINTFIKGEREILKKSGTEDQYAERKRLLKEAKALLDSTTLIPKAKRSRSKLLQKEGIKLRLETEASLPVKDTKDVEIENEKLLPPPSCDPTQSQHIAEWESPPTIDNSMDPDATKMDTAEERLTKSDSSSEAQRKIDDSFDSTSNCVLIKRSVEEDECEVYAKLLAKRLRKYPERMRDRIMYKIDGLLLENPPD</sequence>
<dbReference type="OrthoDB" id="6508955at2759"/>
<evidence type="ECO:0000313" key="2">
    <source>
        <dbReference type="Proteomes" id="UP000466442"/>
    </source>
</evidence>
<protein>
    <submittedName>
        <fullName evidence="1">Uncharacterized protein</fullName>
    </submittedName>
</protein>
<proteinExistence type="predicted"/>
<dbReference type="AlphaFoldDB" id="A0A8S9XXY3"/>
<dbReference type="Proteomes" id="UP000466442">
    <property type="component" value="Unassembled WGS sequence"/>
</dbReference>
<gene>
    <name evidence="1" type="ORF">GE061_011505</name>
</gene>
<accession>A0A8S9XXY3</accession>
<dbReference type="PANTHER" id="PTHR37558:SF1">
    <property type="entry name" value="HTH CENPB-TYPE DOMAIN-CONTAINING PROTEIN"/>
    <property type="match status" value="1"/>
</dbReference>
<reference evidence="1" key="1">
    <citation type="journal article" date="2021" name="Mol. Ecol. Resour.">
        <title>Apolygus lucorum genome provides insights into omnivorousness and mesophyll feeding.</title>
        <authorList>
            <person name="Liu Y."/>
            <person name="Liu H."/>
            <person name="Wang H."/>
            <person name="Huang T."/>
            <person name="Liu B."/>
            <person name="Yang B."/>
            <person name="Yin L."/>
            <person name="Li B."/>
            <person name="Zhang Y."/>
            <person name="Zhang S."/>
            <person name="Jiang F."/>
            <person name="Zhang X."/>
            <person name="Ren Y."/>
            <person name="Wang B."/>
            <person name="Wang S."/>
            <person name="Lu Y."/>
            <person name="Wu K."/>
            <person name="Fan W."/>
            <person name="Wang G."/>
        </authorList>
    </citation>
    <scope>NUCLEOTIDE SEQUENCE</scope>
    <source>
        <strain evidence="1">12Hb</strain>
    </source>
</reference>
<organism evidence="1 2">
    <name type="scientific">Apolygus lucorum</name>
    <name type="common">Small green plant bug</name>
    <name type="synonym">Lygocoris lucorum</name>
    <dbReference type="NCBI Taxonomy" id="248454"/>
    <lineage>
        <taxon>Eukaryota</taxon>
        <taxon>Metazoa</taxon>
        <taxon>Ecdysozoa</taxon>
        <taxon>Arthropoda</taxon>
        <taxon>Hexapoda</taxon>
        <taxon>Insecta</taxon>
        <taxon>Pterygota</taxon>
        <taxon>Neoptera</taxon>
        <taxon>Paraneoptera</taxon>
        <taxon>Hemiptera</taxon>
        <taxon>Heteroptera</taxon>
        <taxon>Panheteroptera</taxon>
        <taxon>Cimicomorpha</taxon>
        <taxon>Miridae</taxon>
        <taxon>Mirini</taxon>
        <taxon>Apolygus</taxon>
    </lineage>
</organism>
<evidence type="ECO:0000313" key="1">
    <source>
        <dbReference type="EMBL" id="KAF6213783.1"/>
    </source>
</evidence>
<comment type="caution">
    <text evidence="1">The sequence shown here is derived from an EMBL/GenBank/DDBJ whole genome shotgun (WGS) entry which is preliminary data.</text>
</comment>
<dbReference type="EMBL" id="WIXP02000003">
    <property type="protein sequence ID" value="KAF6213783.1"/>
    <property type="molecule type" value="Genomic_DNA"/>
</dbReference>
<dbReference type="PANTHER" id="PTHR37558">
    <property type="entry name" value="HTH CENPB-TYPE DOMAIN-CONTAINING PROTEIN"/>
    <property type="match status" value="1"/>
</dbReference>
<name>A0A8S9XXY3_APOLU</name>